<comment type="similarity">
    <text evidence="3">Belongs to the CREC family.</text>
</comment>
<dbReference type="PANTHER" id="PTHR10827:SF47">
    <property type="entry name" value="RETICULOCALBIN-3"/>
    <property type="match status" value="1"/>
</dbReference>
<sequence length="533" mass="59021">MVQANPDASLRPRRPQRRREERGPGDRGRENPFLLENVLEAHLRAGAHSIQGSVNRGGDCGSERTPRQTFGGADSSDPELEEVSVEDAPFRGFSGGVQQTTWGPCSQPQTLPRTPAPKIWASCLSAADPRVSVLFPPLLGVVSGCCVTPGWNPFLSTLLPAPSPPLAHSRGMTWLWSLLLLGLGLGKGAWGKPPPDAGVPISSRVHQQAPLSEAKHDDAHGDFQFDHEAFLGREAAREFDQLSPEESKARLGRIVDRMDRDGDADGWVSLDELRAWISHTQQRHIRDSVTAAWDTYDTDGDGRVGWGELRNITYGHYQPGEEFSDVEDAETYKKLLARDERRFRAADQDGDLQATREEFTAFLHPEEFPHMRDIVIAETLEDLDKNGDGYVQVEEYIADLYSPEPEGGEEPAWVQTERQQFRDFRDLNGDGHLDGQEVGHWVLPPAQDQPLVEANHLLQESDTDKDGRLSKQEILGNWNMFVGSQATNYGTEDREDKQTPWTMAQGPSGHNLLGPAVVPGRELGAPSSYGPRA</sequence>
<keyword evidence="10" id="KW-0325">Glycoprotein</keyword>
<reference evidence="18" key="1">
    <citation type="submission" date="2018-12" db="EMBL/GenBank/DDBJ databases">
        <authorList>
            <person name="Yazar S."/>
        </authorList>
    </citation>
    <scope>NUCLEOTIDE SEQUENCE [LARGE SCALE GENOMIC DNA]</scope>
</reference>
<comment type="function">
    <text evidence="12">Probable molecular chaperone assisting protein biosynthesis and transport in the endoplasmic reticulum. Required for the proper biosynthesis and transport of pulmonary surfactant-associated protein A/SP-A, pulmonary surfactant-associated protein D/SP-D and the lipid transporter ABCA3. By regulating both the proper expression and the degradation through the endoplasmic reticulum-associated protein degradation pathway of these proteins plays a crucial role in pulmonary surfactant homeostasis. Has an anti-fibrotic activity by negatively regulating the secretion of type I and type III collagens. This calcium-binding protein also transiently associates with immature PCSK6 and regulates its secretion.</text>
</comment>
<evidence type="ECO:0000256" key="6">
    <source>
        <dbReference type="ARBA" id="ARBA00022729"/>
    </source>
</evidence>
<dbReference type="Pfam" id="PF13499">
    <property type="entry name" value="EF-hand_7"/>
    <property type="match status" value="1"/>
</dbReference>
<evidence type="ECO:0000256" key="15">
    <source>
        <dbReference type="SAM" id="MobiDB-lite"/>
    </source>
</evidence>
<dbReference type="PROSITE" id="PS00018">
    <property type="entry name" value="EF_HAND_1"/>
    <property type="match status" value="5"/>
</dbReference>
<dbReference type="Proteomes" id="UP000314987">
    <property type="component" value="Unassembled WGS sequence"/>
</dbReference>
<accession>A0A4X2KY60</accession>
<comment type="subunit">
    <text evidence="13">Interacts with PCSK6 (immature form including the propeptide); probably involved in the maturation and the secretion of PCSK6.</text>
</comment>
<feature type="domain" description="EF-hand" evidence="16">
    <location>
        <begin position="371"/>
        <end position="406"/>
    </location>
</feature>
<reference evidence="17" key="2">
    <citation type="submission" date="2025-08" db="UniProtKB">
        <authorList>
            <consortium name="Ensembl"/>
        </authorList>
    </citation>
    <scope>IDENTIFICATION</scope>
</reference>
<evidence type="ECO:0000256" key="14">
    <source>
        <dbReference type="ARBA" id="ARBA00072696"/>
    </source>
</evidence>
<dbReference type="SMART" id="SM00054">
    <property type="entry name" value="EFh"/>
    <property type="match status" value="3"/>
</dbReference>
<dbReference type="FunFam" id="1.10.238.10:FF:000104">
    <property type="entry name" value="calumenin isoform X1"/>
    <property type="match status" value="1"/>
</dbReference>
<evidence type="ECO:0000256" key="3">
    <source>
        <dbReference type="ARBA" id="ARBA00006431"/>
    </source>
</evidence>
<proteinExistence type="inferred from homology"/>
<evidence type="ECO:0000256" key="9">
    <source>
        <dbReference type="ARBA" id="ARBA00022837"/>
    </source>
</evidence>
<evidence type="ECO:0000256" key="2">
    <source>
        <dbReference type="ARBA" id="ARBA00004496"/>
    </source>
</evidence>
<dbReference type="PANTHER" id="PTHR10827">
    <property type="entry name" value="RETICULOCALBIN"/>
    <property type="match status" value="1"/>
</dbReference>
<dbReference type="GO" id="GO:0015031">
    <property type="term" value="P:protein transport"/>
    <property type="evidence" value="ECO:0007669"/>
    <property type="project" value="UniProtKB-ARBA"/>
</dbReference>
<keyword evidence="4" id="KW-0963">Cytoplasm</keyword>
<keyword evidence="5" id="KW-0479">Metal-binding</keyword>
<dbReference type="Gene3D" id="1.10.238.10">
    <property type="entry name" value="EF-hand"/>
    <property type="match status" value="3"/>
</dbReference>
<evidence type="ECO:0000256" key="10">
    <source>
        <dbReference type="ARBA" id="ARBA00023180"/>
    </source>
</evidence>
<keyword evidence="7" id="KW-0677">Repeat</keyword>
<evidence type="ECO:0000256" key="13">
    <source>
        <dbReference type="ARBA" id="ARBA00063143"/>
    </source>
</evidence>
<dbReference type="Pfam" id="PF16322">
    <property type="entry name" value="Tub_N"/>
    <property type="match status" value="1"/>
</dbReference>
<keyword evidence="11" id="KW-0143">Chaperone</keyword>
<protein>
    <recommendedName>
        <fullName evidence="14">Reticulocalbin-3</fullName>
    </recommendedName>
</protein>
<keyword evidence="18" id="KW-1185">Reference proteome</keyword>
<dbReference type="Ensembl" id="ENSVURT00010019576.1">
    <property type="protein sequence ID" value="ENSVURP00010017234.1"/>
    <property type="gene ID" value="ENSVURG00010013165.1"/>
</dbReference>
<dbReference type="InterPro" id="IPR011992">
    <property type="entry name" value="EF-hand-dom_pair"/>
</dbReference>
<keyword evidence="9" id="KW-0106">Calcium</keyword>
<dbReference type="GeneTree" id="ENSGT01010000222360"/>
<feature type="compositionally biased region" description="Basic and acidic residues" evidence="15">
    <location>
        <begin position="18"/>
        <end position="30"/>
    </location>
</feature>
<evidence type="ECO:0000256" key="11">
    <source>
        <dbReference type="ARBA" id="ARBA00023186"/>
    </source>
</evidence>
<dbReference type="PROSITE" id="PS50222">
    <property type="entry name" value="EF_HAND_2"/>
    <property type="match status" value="3"/>
</dbReference>
<comment type="subcellular location">
    <subcellularLocation>
        <location evidence="2">Cytoplasm</location>
    </subcellularLocation>
    <subcellularLocation>
        <location evidence="1">Endoplasmic reticulum lumen</location>
    </subcellularLocation>
</comment>
<reference evidence="17" key="3">
    <citation type="submission" date="2025-09" db="UniProtKB">
        <authorList>
            <consortium name="Ensembl"/>
        </authorList>
    </citation>
    <scope>IDENTIFICATION</scope>
</reference>
<evidence type="ECO:0000256" key="1">
    <source>
        <dbReference type="ARBA" id="ARBA00004319"/>
    </source>
</evidence>
<name>A0A4X2KY60_VOMUR</name>
<gene>
    <name evidence="17" type="primary">RCN3</name>
</gene>
<feature type="region of interest" description="Disordered" evidence="15">
    <location>
        <begin position="49"/>
        <end position="82"/>
    </location>
</feature>
<dbReference type="CDD" id="cd16230">
    <property type="entry name" value="EFh_CREC_RCN3"/>
    <property type="match status" value="1"/>
</dbReference>
<feature type="domain" description="EF-hand" evidence="16">
    <location>
        <begin position="334"/>
        <end position="369"/>
    </location>
</feature>
<dbReference type="GO" id="GO:0005509">
    <property type="term" value="F:calcium ion binding"/>
    <property type="evidence" value="ECO:0007669"/>
    <property type="project" value="InterPro"/>
</dbReference>
<evidence type="ECO:0000256" key="7">
    <source>
        <dbReference type="ARBA" id="ARBA00022737"/>
    </source>
</evidence>
<dbReference type="AlphaFoldDB" id="A0A4X2KY60"/>
<dbReference type="SUPFAM" id="SSF47473">
    <property type="entry name" value="EF-hand"/>
    <property type="match status" value="2"/>
</dbReference>
<evidence type="ECO:0000256" key="5">
    <source>
        <dbReference type="ARBA" id="ARBA00022723"/>
    </source>
</evidence>
<dbReference type="GO" id="GO:0005788">
    <property type="term" value="C:endoplasmic reticulum lumen"/>
    <property type="evidence" value="ECO:0007669"/>
    <property type="project" value="UniProtKB-SubCell"/>
</dbReference>
<dbReference type="InterPro" id="IPR005398">
    <property type="entry name" value="Tubby_N"/>
</dbReference>
<evidence type="ECO:0000256" key="12">
    <source>
        <dbReference type="ARBA" id="ARBA00056975"/>
    </source>
</evidence>
<keyword evidence="8" id="KW-0256">Endoplasmic reticulum</keyword>
<dbReference type="Pfam" id="PF13202">
    <property type="entry name" value="EF-hand_5"/>
    <property type="match status" value="1"/>
</dbReference>
<keyword evidence="6" id="KW-0732">Signal</keyword>
<organism evidence="17 18">
    <name type="scientific">Vombatus ursinus</name>
    <name type="common">Common wombat</name>
    <dbReference type="NCBI Taxonomy" id="29139"/>
    <lineage>
        <taxon>Eukaryota</taxon>
        <taxon>Metazoa</taxon>
        <taxon>Chordata</taxon>
        <taxon>Craniata</taxon>
        <taxon>Vertebrata</taxon>
        <taxon>Euteleostomi</taxon>
        <taxon>Mammalia</taxon>
        <taxon>Metatheria</taxon>
        <taxon>Diprotodontia</taxon>
        <taxon>Vombatidae</taxon>
        <taxon>Vombatus</taxon>
    </lineage>
</organism>
<evidence type="ECO:0000259" key="16">
    <source>
        <dbReference type="PROSITE" id="PS50222"/>
    </source>
</evidence>
<dbReference type="InterPro" id="IPR018247">
    <property type="entry name" value="EF_Hand_1_Ca_BS"/>
</dbReference>
<evidence type="ECO:0000313" key="17">
    <source>
        <dbReference type="Ensembl" id="ENSVURP00010017234.1"/>
    </source>
</evidence>
<dbReference type="InterPro" id="IPR002048">
    <property type="entry name" value="EF_hand_dom"/>
</dbReference>
<dbReference type="STRING" id="29139.ENSVURP00010017234"/>
<evidence type="ECO:0000256" key="4">
    <source>
        <dbReference type="ARBA" id="ARBA00022490"/>
    </source>
</evidence>
<feature type="region of interest" description="Disordered" evidence="15">
    <location>
        <begin position="490"/>
        <end position="533"/>
    </location>
</feature>
<evidence type="ECO:0000313" key="18">
    <source>
        <dbReference type="Proteomes" id="UP000314987"/>
    </source>
</evidence>
<evidence type="ECO:0000256" key="8">
    <source>
        <dbReference type="ARBA" id="ARBA00022824"/>
    </source>
</evidence>
<feature type="region of interest" description="Disordered" evidence="15">
    <location>
        <begin position="1"/>
        <end position="32"/>
    </location>
</feature>
<feature type="domain" description="EF-hand" evidence="16">
    <location>
        <begin position="284"/>
        <end position="319"/>
    </location>
</feature>